<dbReference type="AlphaFoldDB" id="Q46K79"/>
<evidence type="ECO:0000313" key="1">
    <source>
        <dbReference type="EMBL" id="AAZ58099.1"/>
    </source>
</evidence>
<dbReference type="STRING" id="59920.PMN2A_0608"/>
<protein>
    <submittedName>
        <fullName evidence="1">Uncharacterized protein</fullName>
    </submittedName>
</protein>
<proteinExistence type="predicted"/>
<evidence type="ECO:0000313" key="2">
    <source>
        <dbReference type="Proteomes" id="UP000002535"/>
    </source>
</evidence>
<accession>Q46K79</accession>
<organism evidence="1 2">
    <name type="scientific">Prochlorococcus marinus (strain NATL2A)</name>
    <dbReference type="NCBI Taxonomy" id="59920"/>
    <lineage>
        <taxon>Bacteria</taxon>
        <taxon>Bacillati</taxon>
        <taxon>Cyanobacteriota</taxon>
        <taxon>Cyanophyceae</taxon>
        <taxon>Synechococcales</taxon>
        <taxon>Prochlorococcaceae</taxon>
        <taxon>Prochlorococcus</taxon>
    </lineage>
</organism>
<keyword evidence="2" id="KW-1185">Reference proteome</keyword>
<reference evidence="1 2" key="1">
    <citation type="journal article" date="2007" name="PLoS Genet.">
        <title>Patterns and implications of gene gain and loss in the evolution of Prochlorococcus.</title>
        <authorList>
            <person name="Kettler G.C."/>
            <person name="Martiny A.C."/>
            <person name="Huang K."/>
            <person name="Zucker J."/>
            <person name="Coleman M.L."/>
            <person name="Rodrigue S."/>
            <person name="Chen F."/>
            <person name="Lapidus A."/>
            <person name="Ferriera S."/>
            <person name="Johnson J."/>
            <person name="Steglich C."/>
            <person name="Church G.M."/>
            <person name="Richardson P."/>
            <person name="Chisholm S.W."/>
        </authorList>
    </citation>
    <scope>NUCLEOTIDE SEQUENCE [LARGE SCALE GENOMIC DNA]</scope>
    <source>
        <strain evidence="1 2">NATL2A</strain>
    </source>
</reference>
<name>Q46K79_PROMT</name>
<dbReference type="EMBL" id="CP000095">
    <property type="protein sequence ID" value="AAZ58099.1"/>
    <property type="molecule type" value="Genomic_DNA"/>
</dbReference>
<dbReference type="Proteomes" id="UP000002535">
    <property type="component" value="Chromosome"/>
</dbReference>
<dbReference type="KEGG" id="pmn:PMN2A_0608"/>
<dbReference type="HOGENOM" id="CLU_169661_0_0_3"/>
<gene>
    <name evidence="1" type="ordered locus">PMN2A_0608</name>
</gene>
<dbReference type="PhylomeDB" id="Q46K79"/>
<sequence>MVDSRFKEMKKLFSFVLGLLLFFCPLSLQAQEVEMMPQEEIVEAPALEPITEKQLNDLFGEEMYLGTLDLRGNKVDTKRDYSKKKKK</sequence>